<dbReference type="RefSeq" id="WP_147089400.1">
    <property type="nucleotide sequence ID" value="NZ_BAABJD010000001.1"/>
</dbReference>
<proteinExistence type="predicted"/>
<reference evidence="4 5" key="1">
    <citation type="journal article" date="2013" name="J. Microbiol. Biotechnol.">
        <title>Novosphingobium ginsenosidimutans sp. nov., with the ability to convert ginsenoside.</title>
        <authorList>
            <person name="Kim J.K."/>
            <person name="He D."/>
            <person name="Liu Q.M."/>
            <person name="Park H.Y."/>
            <person name="Jung M.S."/>
            <person name="Yoon M.H."/>
            <person name="Kim S.C."/>
            <person name="Im W.T."/>
        </authorList>
    </citation>
    <scope>NUCLEOTIDE SEQUENCE [LARGE SCALE GENOMIC DNA]</scope>
    <source>
        <strain evidence="4 5">FW-6</strain>
    </source>
</reference>
<dbReference type="NCBIfam" id="NF035944">
    <property type="entry name" value="PEPxxWA-CTERM"/>
    <property type="match status" value="1"/>
</dbReference>
<name>A0A5B8S310_9SPHN</name>
<evidence type="ECO:0000259" key="3">
    <source>
        <dbReference type="Pfam" id="PF07589"/>
    </source>
</evidence>
<evidence type="ECO:0000313" key="5">
    <source>
        <dbReference type="Proteomes" id="UP000321172"/>
    </source>
</evidence>
<dbReference type="InterPro" id="IPR013424">
    <property type="entry name" value="Ice-binding_C"/>
</dbReference>
<organism evidence="4 5">
    <name type="scientific">Novosphingobium ginsenosidimutans</name>
    <dbReference type="NCBI Taxonomy" id="1176536"/>
    <lineage>
        <taxon>Bacteria</taxon>
        <taxon>Pseudomonadati</taxon>
        <taxon>Pseudomonadota</taxon>
        <taxon>Alphaproteobacteria</taxon>
        <taxon>Sphingomonadales</taxon>
        <taxon>Sphingomonadaceae</taxon>
        <taxon>Novosphingobium</taxon>
    </lineage>
</organism>
<sequence>MRKYALMLGGALALACSSNANAALVVLVGGDSAGTFRNTDVVCTPAPAPCTFSDTATFITPKDFTTLSATISSILTGGNLATNIDFTSVMINGVEFAIGATGNTEFRFLADLLLGPGKTNTLTITGTTGGDASYSGTLSFAGASGVPEPSTWLMMILGIGFAGLALRRRQTVRVSYS</sequence>
<protein>
    <submittedName>
        <fullName evidence="4">PEP-CTERM sorting domain-containing protein</fullName>
    </submittedName>
</protein>
<dbReference type="Proteomes" id="UP000321172">
    <property type="component" value="Chromosome"/>
</dbReference>
<evidence type="ECO:0000256" key="2">
    <source>
        <dbReference type="SAM" id="SignalP"/>
    </source>
</evidence>
<dbReference type="NCBIfam" id="NF038126">
    <property type="entry name" value="PEP_CTERM_FxDxF"/>
    <property type="match status" value="1"/>
</dbReference>
<keyword evidence="1" id="KW-0472">Membrane</keyword>
<dbReference type="NCBIfam" id="TIGR02595">
    <property type="entry name" value="PEP_CTERM"/>
    <property type="match status" value="1"/>
</dbReference>
<feature type="chain" id="PRO_5023045627" evidence="2">
    <location>
        <begin position="23"/>
        <end position="177"/>
    </location>
</feature>
<dbReference type="KEGG" id="ngf:FRF71_04330"/>
<dbReference type="AlphaFoldDB" id="A0A5B8S310"/>
<dbReference type="PROSITE" id="PS51257">
    <property type="entry name" value="PROKAR_LIPOPROTEIN"/>
    <property type="match status" value="1"/>
</dbReference>
<feature type="transmembrane region" description="Helical" evidence="1">
    <location>
        <begin position="149"/>
        <end position="166"/>
    </location>
</feature>
<keyword evidence="1" id="KW-0812">Transmembrane</keyword>
<feature type="domain" description="Ice-binding protein C-terminal" evidence="3">
    <location>
        <begin position="146"/>
        <end position="169"/>
    </location>
</feature>
<accession>A0A5B8S310</accession>
<feature type="signal peptide" evidence="2">
    <location>
        <begin position="1"/>
        <end position="22"/>
    </location>
</feature>
<dbReference type="OrthoDB" id="121983at2"/>
<evidence type="ECO:0000313" key="4">
    <source>
        <dbReference type="EMBL" id="QEA15422.1"/>
    </source>
</evidence>
<keyword evidence="1" id="KW-1133">Transmembrane helix</keyword>
<gene>
    <name evidence="4" type="ORF">FRF71_04330</name>
</gene>
<keyword evidence="2" id="KW-0732">Signal</keyword>
<dbReference type="Pfam" id="PF07589">
    <property type="entry name" value="PEP-CTERM"/>
    <property type="match status" value="1"/>
</dbReference>
<dbReference type="EMBL" id="CP042345">
    <property type="protein sequence ID" value="QEA15422.1"/>
    <property type="molecule type" value="Genomic_DNA"/>
</dbReference>
<keyword evidence="5" id="KW-1185">Reference proteome</keyword>
<evidence type="ECO:0000256" key="1">
    <source>
        <dbReference type="SAM" id="Phobius"/>
    </source>
</evidence>